<name>A0A319FGK3_ASPSB</name>
<keyword evidence="2" id="KW-1185">Reference proteome</keyword>
<evidence type="ECO:0000313" key="1">
    <source>
        <dbReference type="EMBL" id="PYI06023.1"/>
    </source>
</evidence>
<reference evidence="1 2" key="1">
    <citation type="submission" date="2018-02" db="EMBL/GenBank/DDBJ databases">
        <title>The genomes of Aspergillus section Nigri reveals drivers in fungal speciation.</title>
        <authorList>
            <consortium name="DOE Joint Genome Institute"/>
            <person name="Vesth T.C."/>
            <person name="Nybo J."/>
            <person name="Theobald S."/>
            <person name="Brandl J."/>
            <person name="Frisvad J.C."/>
            <person name="Nielsen K.F."/>
            <person name="Lyhne E.K."/>
            <person name="Kogle M.E."/>
            <person name="Kuo A."/>
            <person name="Riley R."/>
            <person name="Clum A."/>
            <person name="Nolan M."/>
            <person name="Lipzen A."/>
            <person name="Salamov A."/>
            <person name="Henrissat B."/>
            <person name="Wiebenga A."/>
            <person name="De vries R.P."/>
            <person name="Grigoriev I.V."/>
            <person name="Mortensen U.H."/>
            <person name="Andersen M.R."/>
            <person name="Baker S.E."/>
        </authorList>
    </citation>
    <scope>NUCLEOTIDE SEQUENCE [LARGE SCALE GENOMIC DNA]</scope>
    <source>
        <strain evidence="1 2">CBS 121057</strain>
    </source>
</reference>
<evidence type="ECO:0000313" key="2">
    <source>
        <dbReference type="Proteomes" id="UP000248423"/>
    </source>
</evidence>
<accession>A0A319FGK3</accession>
<dbReference type="EMBL" id="KZ826353">
    <property type="protein sequence ID" value="PYI06023.1"/>
    <property type="molecule type" value="Genomic_DNA"/>
</dbReference>
<sequence>MPIPLVRGKAENSGYRIRPVAGPLRMLHRGSSTLQSSRVDRVGIWKTKEGQSMAGFPRKVVRYHRVAVRNWTGIDAGFSCAEKGYPTGEVS</sequence>
<dbReference type="Proteomes" id="UP000248423">
    <property type="component" value="Unassembled WGS sequence"/>
</dbReference>
<protein>
    <submittedName>
        <fullName evidence="1">Uncharacterized protein</fullName>
    </submittedName>
</protein>
<organism evidence="1 2">
    <name type="scientific">Aspergillus sclerotiicarbonarius (strain CBS 121057 / IBT 28362)</name>
    <dbReference type="NCBI Taxonomy" id="1448318"/>
    <lineage>
        <taxon>Eukaryota</taxon>
        <taxon>Fungi</taxon>
        <taxon>Dikarya</taxon>
        <taxon>Ascomycota</taxon>
        <taxon>Pezizomycotina</taxon>
        <taxon>Eurotiomycetes</taxon>
        <taxon>Eurotiomycetidae</taxon>
        <taxon>Eurotiales</taxon>
        <taxon>Aspergillaceae</taxon>
        <taxon>Aspergillus</taxon>
        <taxon>Aspergillus subgen. Circumdati</taxon>
    </lineage>
</organism>
<dbReference type="VEuPathDB" id="FungiDB:BO78DRAFT_129275"/>
<gene>
    <name evidence="1" type="ORF">BO78DRAFT_129275</name>
</gene>
<proteinExistence type="predicted"/>
<dbReference type="AlphaFoldDB" id="A0A319FGK3"/>